<dbReference type="Gene3D" id="3.40.50.80">
    <property type="entry name" value="Nucleotide-binding domain of ferredoxin-NADP reductase (FNR) module"/>
    <property type="match status" value="1"/>
</dbReference>
<dbReference type="InterPro" id="IPR001433">
    <property type="entry name" value="OxRdtase_FAD/NAD-bd"/>
</dbReference>
<evidence type="ECO:0000313" key="3">
    <source>
        <dbReference type="Proteomes" id="UP001596303"/>
    </source>
</evidence>
<feature type="domain" description="FAD-binding FR-type" evidence="1">
    <location>
        <begin position="1"/>
        <end position="101"/>
    </location>
</feature>
<dbReference type="PROSITE" id="PS51384">
    <property type="entry name" value="FAD_FR"/>
    <property type="match status" value="1"/>
</dbReference>
<dbReference type="PRINTS" id="PR00410">
    <property type="entry name" value="PHEHYDRXLASE"/>
</dbReference>
<organism evidence="2 3">
    <name type="scientific">Ponticaulis profundi</name>
    <dbReference type="NCBI Taxonomy" id="2665222"/>
    <lineage>
        <taxon>Bacteria</taxon>
        <taxon>Pseudomonadati</taxon>
        <taxon>Pseudomonadota</taxon>
        <taxon>Alphaproteobacteria</taxon>
        <taxon>Hyphomonadales</taxon>
        <taxon>Hyphomonadaceae</taxon>
        <taxon>Ponticaulis</taxon>
    </lineage>
</organism>
<gene>
    <name evidence="2" type="ORF">ACFQDM_09990</name>
</gene>
<name>A0ABW1SAW0_9PROT</name>
<dbReference type="CDD" id="cd06196">
    <property type="entry name" value="FNR_like_1"/>
    <property type="match status" value="1"/>
</dbReference>
<proteinExistence type="predicted"/>
<reference evidence="3" key="1">
    <citation type="journal article" date="2019" name="Int. J. Syst. Evol. Microbiol.">
        <title>The Global Catalogue of Microorganisms (GCM) 10K type strain sequencing project: providing services to taxonomists for standard genome sequencing and annotation.</title>
        <authorList>
            <consortium name="The Broad Institute Genomics Platform"/>
            <consortium name="The Broad Institute Genome Sequencing Center for Infectious Disease"/>
            <person name="Wu L."/>
            <person name="Ma J."/>
        </authorList>
    </citation>
    <scope>NUCLEOTIDE SEQUENCE [LARGE SCALE GENOMIC DNA]</scope>
    <source>
        <strain evidence="3">CGMCC-1.15741</strain>
    </source>
</reference>
<protein>
    <submittedName>
        <fullName evidence="2">FAD-binding oxidoreductase</fullName>
    </submittedName>
</protein>
<dbReference type="InterPro" id="IPR039261">
    <property type="entry name" value="FNR_nucleotide-bd"/>
</dbReference>
<dbReference type="PANTHER" id="PTHR47354:SF5">
    <property type="entry name" value="PROTEIN RFBI"/>
    <property type="match status" value="1"/>
</dbReference>
<dbReference type="PANTHER" id="PTHR47354">
    <property type="entry name" value="NADH OXIDOREDUCTASE HCR"/>
    <property type="match status" value="1"/>
</dbReference>
<dbReference type="EMBL" id="JBHSSW010000012">
    <property type="protein sequence ID" value="MFC6198412.1"/>
    <property type="molecule type" value="Genomic_DNA"/>
</dbReference>
<dbReference type="SUPFAM" id="SSF63380">
    <property type="entry name" value="Riboflavin synthase domain-like"/>
    <property type="match status" value="1"/>
</dbReference>
<sequence length="224" mass="25077">MPHTVTLKKIEPVTHDTHHLVFNRPDGYQFEPGQATDFSLDKDGWRDEKRPFTFVNLPNSDTLEFVIKSYPDHDGVTEQIGQMEPGDKALIEDAWGAIHDEGKGTFIAGGAGVTPFIAILRHRLEKQGTLDGCKLIFSNETEADIILRNEFQSMNGLEIVFTVTEQSDSSVETHRIDKTFLKSHITPSEGMYYVCGPEPMIDDVVEALKALGVDDDRIVTEDLD</sequence>
<comment type="caution">
    <text evidence="2">The sequence shown here is derived from an EMBL/GenBank/DDBJ whole genome shotgun (WGS) entry which is preliminary data.</text>
</comment>
<dbReference type="SUPFAM" id="SSF52343">
    <property type="entry name" value="Ferredoxin reductase-like, C-terminal NADP-linked domain"/>
    <property type="match status" value="1"/>
</dbReference>
<accession>A0ABW1SAW0</accession>
<keyword evidence="3" id="KW-1185">Reference proteome</keyword>
<dbReference type="InterPro" id="IPR017927">
    <property type="entry name" value="FAD-bd_FR_type"/>
</dbReference>
<dbReference type="InterPro" id="IPR050415">
    <property type="entry name" value="MRET"/>
</dbReference>
<dbReference type="InterPro" id="IPR017938">
    <property type="entry name" value="Riboflavin_synthase-like_b-brl"/>
</dbReference>
<evidence type="ECO:0000259" key="1">
    <source>
        <dbReference type="PROSITE" id="PS51384"/>
    </source>
</evidence>
<evidence type="ECO:0000313" key="2">
    <source>
        <dbReference type="EMBL" id="MFC6198412.1"/>
    </source>
</evidence>
<dbReference type="Gene3D" id="2.40.30.10">
    <property type="entry name" value="Translation factors"/>
    <property type="match status" value="1"/>
</dbReference>
<dbReference type="Proteomes" id="UP001596303">
    <property type="component" value="Unassembled WGS sequence"/>
</dbReference>
<dbReference type="RefSeq" id="WP_377378599.1">
    <property type="nucleotide sequence ID" value="NZ_JBHSSW010000012.1"/>
</dbReference>
<dbReference type="Pfam" id="PF00175">
    <property type="entry name" value="NAD_binding_1"/>
    <property type="match status" value="1"/>
</dbReference>